<accession>A0ABY9JWH2</accession>
<keyword evidence="3" id="KW-1185">Reference proteome</keyword>
<dbReference type="RefSeq" id="WP_226538559.1">
    <property type="nucleotide sequence ID" value="NZ_CP129013.1"/>
</dbReference>
<evidence type="ECO:0000313" key="2">
    <source>
        <dbReference type="EMBL" id="WLR43746.1"/>
    </source>
</evidence>
<sequence length="241" mass="27784">MIVKKNINLLFVFLSVCFLSGCLYPSSQLEKNQVPYDSQVASVQDAVDSYQLDNNGLLPIKTRDADTDMYQKYPIDFHKITPKYMAEPPGSAYENGGYFMYVLVDVEENPTVKLVDIRMADKIHTIQIRLDAYRDVNGHYPFSERVSGSVYRLNYEELGFEEVPQVKSPYSGEYLPLVIDVNTNDIYVDYSLDLYQELQQMDGTNKNEDIRYILSENSFFVPAFSLPYTVNEQGEPIFFEN</sequence>
<dbReference type="Proteomes" id="UP001197974">
    <property type="component" value="Chromosome"/>
</dbReference>
<protein>
    <recommendedName>
        <fullName evidence="4">ABC transporter periplasmic binding protein yphF</fullName>
    </recommendedName>
</protein>
<dbReference type="EMBL" id="CP129013">
    <property type="protein sequence ID" value="WLR43746.1"/>
    <property type="molecule type" value="Genomic_DNA"/>
</dbReference>
<feature type="chain" id="PRO_5045269340" description="ABC transporter periplasmic binding protein yphF" evidence="1">
    <location>
        <begin position="22"/>
        <end position="241"/>
    </location>
</feature>
<proteinExistence type="predicted"/>
<evidence type="ECO:0008006" key="4">
    <source>
        <dbReference type="Google" id="ProtNLM"/>
    </source>
</evidence>
<organism evidence="2 3">
    <name type="scientific">Bacillus carboniphilus</name>
    <dbReference type="NCBI Taxonomy" id="86663"/>
    <lineage>
        <taxon>Bacteria</taxon>
        <taxon>Bacillati</taxon>
        <taxon>Bacillota</taxon>
        <taxon>Bacilli</taxon>
        <taxon>Bacillales</taxon>
        <taxon>Bacillaceae</taxon>
        <taxon>Bacillus</taxon>
    </lineage>
</organism>
<evidence type="ECO:0000313" key="3">
    <source>
        <dbReference type="Proteomes" id="UP001197974"/>
    </source>
</evidence>
<dbReference type="PROSITE" id="PS51257">
    <property type="entry name" value="PROKAR_LIPOPROTEIN"/>
    <property type="match status" value="1"/>
</dbReference>
<evidence type="ECO:0000256" key="1">
    <source>
        <dbReference type="SAM" id="SignalP"/>
    </source>
</evidence>
<name>A0ABY9JWH2_9BACI</name>
<feature type="signal peptide" evidence="1">
    <location>
        <begin position="1"/>
        <end position="21"/>
    </location>
</feature>
<gene>
    <name evidence="2" type="ORF">LC087_06335</name>
</gene>
<keyword evidence="1" id="KW-0732">Signal</keyword>
<reference evidence="2 3" key="1">
    <citation type="submission" date="2023-06" db="EMBL/GenBank/DDBJ databases">
        <title>Five Gram-positive bacteria isolated from mangrove sediments in Shenzhen, Guangdong, China.</title>
        <authorList>
            <person name="Yu S."/>
            <person name="Zheng W."/>
            <person name="Huang Y."/>
        </authorList>
    </citation>
    <scope>NUCLEOTIDE SEQUENCE [LARGE SCALE GENOMIC DNA]</scope>
    <source>
        <strain evidence="2 3">SaN35-3</strain>
    </source>
</reference>